<reference evidence="2 3" key="1">
    <citation type="submission" date="2020-08" db="EMBL/GenBank/DDBJ databases">
        <title>Genomic Encyclopedia of Type Strains, Phase IV (KMG-IV): sequencing the most valuable type-strain genomes for metagenomic binning, comparative biology and taxonomic classification.</title>
        <authorList>
            <person name="Goeker M."/>
        </authorList>
    </citation>
    <scope>NUCLEOTIDE SEQUENCE [LARGE SCALE GENOMIC DNA]</scope>
    <source>
        <strain evidence="2 3">DSM 24105</strain>
    </source>
</reference>
<evidence type="ECO:0000313" key="2">
    <source>
        <dbReference type="EMBL" id="MBB3902967.1"/>
    </source>
</evidence>
<dbReference type="PROSITE" id="PS51257">
    <property type="entry name" value="PROKAR_LIPOPROTEIN"/>
    <property type="match status" value="1"/>
</dbReference>
<dbReference type="EMBL" id="JACIDN010000004">
    <property type="protein sequence ID" value="MBB3902967.1"/>
    <property type="molecule type" value="Genomic_DNA"/>
</dbReference>
<dbReference type="AlphaFoldDB" id="A0A7W6AGL6"/>
<protein>
    <recommendedName>
        <fullName evidence="4">Lipoprotein</fullName>
    </recommendedName>
</protein>
<evidence type="ECO:0000313" key="3">
    <source>
        <dbReference type="Proteomes" id="UP000517759"/>
    </source>
</evidence>
<sequence length="84" mass="8898">MTFTRPERGRSIVSLQLLVGSLFLGALAACRTAETLPAEKICETRTPASFGVLVPTSCHSRQVEEPPRARSSTASQRNGEGGGP</sequence>
<proteinExistence type="predicted"/>
<gene>
    <name evidence="2" type="ORF">GGR33_002469</name>
</gene>
<name>A0A7W6AGL6_9HYPH</name>
<accession>A0A7W6AGL6</accession>
<organism evidence="2 3">
    <name type="scientific">Methylobacterium brachythecii</name>
    <dbReference type="NCBI Taxonomy" id="1176177"/>
    <lineage>
        <taxon>Bacteria</taxon>
        <taxon>Pseudomonadati</taxon>
        <taxon>Pseudomonadota</taxon>
        <taxon>Alphaproteobacteria</taxon>
        <taxon>Hyphomicrobiales</taxon>
        <taxon>Methylobacteriaceae</taxon>
        <taxon>Methylobacterium</taxon>
    </lineage>
</organism>
<comment type="caution">
    <text evidence="2">The sequence shown here is derived from an EMBL/GenBank/DDBJ whole genome shotgun (WGS) entry which is preliminary data.</text>
</comment>
<evidence type="ECO:0008006" key="4">
    <source>
        <dbReference type="Google" id="ProtNLM"/>
    </source>
</evidence>
<dbReference type="Proteomes" id="UP000517759">
    <property type="component" value="Unassembled WGS sequence"/>
</dbReference>
<feature type="region of interest" description="Disordered" evidence="1">
    <location>
        <begin position="59"/>
        <end position="84"/>
    </location>
</feature>
<evidence type="ECO:0000256" key="1">
    <source>
        <dbReference type="SAM" id="MobiDB-lite"/>
    </source>
</evidence>